<reference evidence="1 2" key="1">
    <citation type="journal article" date="2023" name="Sci. Data">
        <title>Genome assembly of the Korean intertidal mud-creeper Batillaria attramentaria.</title>
        <authorList>
            <person name="Patra A.K."/>
            <person name="Ho P.T."/>
            <person name="Jun S."/>
            <person name="Lee S.J."/>
            <person name="Kim Y."/>
            <person name="Won Y.J."/>
        </authorList>
    </citation>
    <scope>NUCLEOTIDE SEQUENCE [LARGE SCALE GENOMIC DNA]</scope>
    <source>
        <strain evidence="1">Wonlab-2016</strain>
    </source>
</reference>
<dbReference type="EMBL" id="JACVVK020000135">
    <property type="protein sequence ID" value="KAK7489676.1"/>
    <property type="molecule type" value="Genomic_DNA"/>
</dbReference>
<gene>
    <name evidence="1" type="ORF">BaRGS_00019071</name>
</gene>
<dbReference type="AlphaFoldDB" id="A0ABD0KRE0"/>
<name>A0ABD0KRE0_9CAEN</name>
<keyword evidence="2" id="KW-1185">Reference proteome</keyword>
<evidence type="ECO:0000313" key="2">
    <source>
        <dbReference type="Proteomes" id="UP001519460"/>
    </source>
</evidence>
<sequence length="189" mass="21002">MGKVSDVHRVNESAIHQVVWTNTDVEHPVLLVQDGLRHLLWIGSWRESRKAAIFLPQAVNTPFNSPNSNARHESLTCIIEKPCGGRAAIDVFISDIDHTPRVPRADKDAEYPPTPSSDCSGNLTRWRPLGSLCRLADLSYMLAKFITLDKGDHSHSPSTWRRLGNWEGQDLGGASCHAHQNRVPAQGIE</sequence>
<dbReference type="Proteomes" id="UP001519460">
    <property type="component" value="Unassembled WGS sequence"/>
</dbReference>
<organism evidence="1 2">
    <name type="scientific">Batillaria attramentaria</name>
    <dbReference type="NCBI Taxonomy" id="370345"/>
    <lineage>
        <taxon>Eukaryota</taxon>
        <taxon>Metazoa</taxon>
        <taxon>Spiralia</taxon>
        <taxon>Lophotrochozoa</taxon>
        <taxon>Mollusca</taxon>
        <taxon>Gastropoda</taxon>
        <taxon>Caenogastropoda</taxon>
        <taxon>Sorbeoconcha</taxon>
        <taxon>Cerithioidea</taxon>
        <taxon>Batillariidae</taxon>
        <taxon>Batillaria</taxon>
    </lineage>
</organism>
<protein>
    <submittedName>
        <fullName evidence="1">Uncharacterized protein</fullName>
    </submittedName>
</protein>
<comment type="caution">
    <text evidence="1">The sequence shown here is derived from an EMBL/GenBank/DDBJ whole genome shotgun (WGS) entry which is preliminary data.</text>
</comment>
<evidence type="ECO:0000313" key="1">
    <source>
        <dbReference type="EMBL" id="KAK7489676.1"/>
    </source>
</evidence>
<proteinExistence type="predicted"/>
<accession>A0ABD0KRE0</accession>